<proteinExistence type="predicted"/>
<feature type="compositionally biased region" description="Polar residues" evidence="1">
    <location>
        <begin position="107"/>
        <end position="120"/>
    </location>
</feature>
<gene>
    <name evidence="2" type="ORF">K2173_012851</name>
</gene>
<organism evidence="2 3">
    <name type="scientific">Erythroxylum novogranatense</name>
    <dbReference type="NCBI Taxonomy" id="1862640"/>
    <lineage>
        <taxon>Eukaryota</taxon>
        <taxon>Viridiplantae</taxon>
        <taxon>Streptophyta</taxon>
        <taxon>Embryophyta</taxon>
        <taxon>Tracheophyta</taxon>
        <taxon>Spermatophyta</taxon>
        <taxon>Magnoliopsida</taxon>
        <taxon>eudicotyledons</taxon>
        <taxon>Gunneridae</taxon>
        <taxon>Pentapetalae</taxon>
        <taxon>rosids</taxon>
        <taxon>fabids</taxon>
        <taxon>Malpighiales</taxon>
        <taxon>Erythroxylaceae</taxon>
        <taxon>Erythroxylum</taxon>
    </lineage>
</organism>
<geneLocation type="mitochondrion" evidence="2"/>
<sequence length="221" mass="24398">MAFGVRFLITEGASEIGVGPRMMATGSDSGNSGSESWLKYLKSSPDSVGEGRENSEAEPASRTRSSDRRDDVGPSSVRRRVDSVNAPETSTSSGWSGSWIEKLLNPGDTSSAPGDGQQPQGEVDQPAANVMGPEAPDPMWLKNQIGKVFFQIKGRKSGENVLRRLFDELRLETGSPEKRRQIVQILDDILSEQRLRVDNRNPKLNLNTELLVRISDWERDQ</sequence>
<protein>
    <submittedName>
        <fullName evidence="2">Uncharacterized protein</fullName>
    </submittedName>
</protein>
<comment type="caution">
    <text evidence="2">The sequence shown here is derived from an EMBL/GenBank/DDBJ whole genome shotgun (WGS) entry which is preliminary data.</text>
</comment>
<dbReference type="EMBL" id="JAIWQS010000258">
    <property type="protein sequence ID" value="KAJ8746992.1"/>
    <property type="molecule type" value="Genomic_DNA"/>
</dbReference>
<feature type="compositionally biased region" description="Low complexity" evidence="1">
    <location>
        <begin position="89"/>
        <end position="99"/>
    </location>
</feature>
<accession>A0AAV8S4A0</accession>
<feature type="compositionally biased region" description="Basic and acidic residues" evidence="1">
    <location>
        <begin position="49"/>
        <end position="72"/>
    </location>
</feature>
<keyword evidence="2" id="KW-0496">Mitochondrion</keyword>
<name>A0AAV8S4A0_9ROSI</name>
<reference evidence="2 3" key="1">
    <citation type="submission" date="2021-09" db="EMBL/GenBank/DDBJ databases">
        <title>Genomic insights and catalytic innovation underlie evolution of tropane alkaloids biosynthesis.</title>
        <authorList>
            <person name="Wang Y.-J."/>
            <person name="Tian T."/>
            <person name="Huang J.-P."/>
            <person name="Huang S.-X."/>
        </authorList>
    </citation>
    <scope>NUCLEOTIDE SEQUENCE [LARGE SCALE GENOMIC DNA]</scope>
    <source>
        <strain evidence="2">KIB-2018</strain>
        <tissue evidence="2">Leaf</tissue>
    </source>
</reference>
<feature type="region of interest" description="Disordered" evidence="1">
    <location>
        <begin position="14"/>
        <end position="132"/>
    </location>
</feature>
<evidence type="ECO:0000313" key="3">
    <source>
        <dbReference type="Proteomes" id="UP001159364"/>
    </source>
</evidence>
<dbReference type="AlphaFoldDB" id="A0AAV8S4A0"/>
<evidence type="ECO:0000313" key="2">
    <source>
        <dbReference type="EMBL" id="KAJ8746992.1"/>
    </source>
</evidence>
<keyword evidence="3" id="KW-1185">Reference proteome</keyword>
<evidence type="ECO:0000256" key="1">
    <source>
        <dbReference type="SAM" id="MobiDB-lite"/>
    </source>
</evidence>
<dbReference type="Proteomes" id="UP001159364">
    <property type="component" value="Unassembled WGS sequence"/>
</dbReference>
<feature type="compositionally biased region" description="Polar residues" evidence="1">
    <location>
        <begin position="26"/>
        <end position="35"/>
    </location>
</feature>